<gene>
    <name evidence="1" type="ORF">SAMN04489764_3261</name>
</gene>
<proteinExistence type="predicted"/>
<evidence type="ECO:0000313" key="1">
    <source>
        <dbReference type="EMBL" id="SDR06031.1"/>
    </source>
</evidence>
<evidence type="ECO:0000313" key="2">
    <source>
        <dbReference type="Proteomes" id="UP000217103"/>
    </source>
</evidence>
<dbReference type="SUPFAM" id="SSF46785">
    <property type="entry name" value="Winged helix' DNA-binding domain"/>
    <property type="match status" value="1"/>
</dbReference>
<dbReference type="OrthoDB" id="3479840at2"/>
<dbReference type="Gene3D" id="1.10.10.10">
    <property type="entry name" value="Winged helix-like DNA-binding domain superfamily/Winged helix DNA-binding domain"/>
    <property type="match status" value="1"/>
</dbReference>
<organism evidence="1 2">
    <name type="scientific">Thermostaphylospora chromogena</name>
    <dbReference type="NCBI Taxonomy" id="35622"/>
    <lineage>
        <taxon>Bacteria</taxon>
        <taxon>Bacillati</taxon>
        <taxon>Actinomycetota</taxon>
        <taxon>Actinomycetes</taxon>
        <taxon>Streptosporangiales</taxon>
        <taxon>Thermomonosporaceae</taxon>
        <taxon>Thermostaphylospora</taxon>
    </lineage>
</organism>
<dbReference type="InterPro" id="IPR036388">
    <property type="entry name" value="WH-like_DNA-bd_sf"/>
</dbReference>
<accession>A0A1H1FYN4</accession>
<dbReference type="InterPro" id="IPR036390">
    <property type="entry name" value="WH_DNA-bd_sf"/>
</dbReference>
<protein>
    <recommendedName>
        <fullName evidence="3">IclR helix-turn-helix domain-containing protein</fullName>
    </recommendedName>
</protein>
<evidence type="ECO:0008006" key="3">
    <source>
        <dbReference type="Google" id="ProtNLM"/>
    </source>
</evidence>
<dbReference type="STRING" id="35622.SAMN04489764_3261"/>
<dbReference type="EMBL" id="FNKK01000002">
    <property type="protein sequence ID" value="SDR06031.1"/>
    <property type="molecule type" value="Genomic_DNA"/>
</dbReference>
<dbReference type="Proteomes" id="UP000217103">
    <property type="component" value="Unassembled WGS sequence"/>
</dbReference>
<dbReference type="RefSeq" id="WP_093259792.1">
    <property type="nucleotide sequence ID" value="NZ_FNKK01000002.1"/>
</dbReference>
<dbReference type="AlphaFoldDB" id="A0A1H1FYN4"/>
<sequence length="116" mass="13042">MADRIRRIEWAEAPGRHGSYAARHAEAFRGPGEEPEDDPRNVHDVQELTDAEMSVYEAVASLAADDRVAHLTEVMEMTDRPREDVRRSLTKLVGSGWVVQKADGFVLGPHDWGLDY</sequence>
<name>A0A1H1FYN4_9ACTN</name>
<reference evidence="1 2" key="1">
    <citation type="submission" date="2016-10" db="EMBL/GenBank/DDBJ databases">
        <authorList>
            <person name="de Groot N.N."/>
        </authorList>
    </citation>
    <scope>NUCLEOTIDE SEQUENCE [LARGE SCALE GENOMIC DNA]</scope>
    <source>
        <strain evidence="1 2">DSM 43794</strain>
    </source>
</reference>
<keyword evidence="2" id="KW-1185">Reference proteome</keyword>